<dbReference type="PROSITE" id="PS51625">
    <property type="entry name" value="SAM_MT_TRMB"/>
    <property type="match status" value="1"/>
</dbReference>
<evidence type="ECO:0000256" key="6">
    <source>
        <dbReference type="ARBA" id="ARBA00022691"/>
    </source>
</evidence>
<dbReference type="SUPFAM" id="SSF53335">
    <property type="entry name" value="S-adenosyl-L-methionine-dependent methyltransferases"/>
    <property type="match status" value="1"/>
</dbReference>
<comment type="caution">
    <text evidence="8">The sequence shown here is derived from an EMBL/GenBank/DDBJ whole genome shotgun (WGS) entry which is preliminary data.</text>
</comment>
<evidence type="ECO:0000256" key="2">
    <source>
        <dbReference type="ARBA" id="ARBA00003015"/>
    </source>
</evidence>
<dbReference type="InterPro" id="IPR003358">
    <property type="entry name" value="tRNA_(Gua-N-7)_MeTrfase_Trmb"/>
</dbReference>
<evidence type="ECO:0000313" key="9">
    <source>
        <dbReference type="Proteomes" id="UP001243717"/>
    </source>
</evidence>
<evidence type="ECO:0000256" key="1">
    <source>
        <dbReference type="ARBA" id="ARBA00000142"/>
    </source>
</evidence>
<protein>
    <recommendedName>
        <fullName evidence="3">tRNA (guanine(46)-N(7))-methyltransferase</fullName>
        <ecNumber evidence="3">2.1.1.33</ecNumber>
    </recommendedName>
</protein>
<name>A0ABU1AJ73_9BACT</name>
<keyword evidence="9" id="KW-1185">Reference proteome</keyword>
<dbReference type="PANTHER" id="PTHR23417:SF14">
    <property type="entry name" value="PENTACOTRIPEPTIDE-REPEAT REGION OF PRORP DOMAIN-CONTAINING PROTEIN"/>
    <property type="match status" value="1"/>
</dbReference>
<sequence length="200" mass="23117">MMTEISEAHARELAKQAARKAELAEICQRDLAGCDRILFEAGCGHGHWLSDYAEAHPDTICVGIDLISWRIRKGNDKKAKRGIQNLYFYKAELGEFLGALPASLRFERTVLLFPDPWPKAKHHRRRMVQSALLDELARRTDVGGEFCFRSDDRPYFDWAVEHLQAHDEWIIDEAAPWPYESETYFQSLMDAYFSVIAKRV</sequence>
<gene>
    <name evidence="8" type="ORF">QEH59_10465</name>
</gene>
<evidence type="ECO:0000313" key="8">
    <source>
        <dbReference type="EMBL" id="MDQ8194850.1"/>
    </source>
</evidence>
<keyword evidence="4" id="KW-0489">Methyltransferase</keyword>
<keyword evidence="5" id="KW-0808">Transferase</keyword>
<reference evidence="8 9" key="1">
    <citation type="submission" date="2023-04" db="EMBL/GenBank/DDBJ databases">
        <title>A novel bacteria isolated from coastal sediment.</title>
        <authorList>
            <person name="Liu X.-J."/>
            <person name="Du Z.-J."/>
        </authorList>
    </citation>
    <scope>NUCLEOTIDE SEQUENCE [LARGE SCALE GENOMIC DNA]</scope>
    <source>
        <strain evidence="8 9">SDUM461004</strain>
    </source>
</reference>
<dbReference type="Proteomes" id="UP001243717">
    <property type="component" value="Unassembled WGS sequence"/>
</dbReference>
<dbReference type="Gene3D" id="3.40.50.150">
    <property type="entry name" value="Vaccinia Virus protein VP39"/>
    <property type="match status" value="1"/>
</dbReference>
<keyword evidence="6" id="KW-0949">S-adenosyl-L-methionine</keyword>
<dbReference type="EMBL" id="JARXIC010000015">
    <property type="protein sequence ID" value="MDQ8194850.1"/>
    <property type="molecule type" value="Genomic_DNA"/>
</dbReference>
<evidence type="ECO:0000256" key="5">
    <source>
        <dbReference type="ARBA" id="ARBA00022679"/>
    </source>
</evidence>
<comment type="function">
    <text evidence="2">Catalyzes the formation of N(7)-methylguanine at position 46 (m7G46) in tRNA.</text>
</comment>
<evidence type="ECO:0000256" key="7">
    <source>
        <dbReference type="ARBA" id="ARBA00022694"/>
    </source>
</evidence>
<dbReference type="PANTHER" id="PTHR23417">
    <property type="entry name" value="3-DEOXY-D-MANNO-OCTULOSONIC-ACID TRANSFERASE/TRNA GUANINE-N 7 - -METHYLTRANSFERASE"/>
    <property type="match status" value="1"/>
</dbReference>
<dbReference type="Pfam" id="PF02390">
    <property type="entry name" value="Methyltransf_4"/>
    <property type="match status" value="1"/>
</dbReference>
<dbReference type="EC" id="2.1.1.33" evidence="3"/>
<comment type="catalytic activity">
    <reaction evidence="1">
        <text>guanosine(46) in tRNA + S-adenosyl-L-methionine = N(7)-methylguanosine(46) in tRNA + S-adenosyl-L-homocysteine</text>
        <dbReference type="Rhea" id="RHEA:42708"/>
        <dbReference type="Rhea" id="RHEA-COMP:10188"/>
        <dbReference type="Rhea" id="RHEA-COMP:10189"/>
        <dbReference type="ChEBI" id="CHEBI:57856"/>
        <dbReference type="ChEBI" id="CHEBI:59789"/>
        <dbReference type="ChEBI" id="CHEBI:74269"/>
        <dbReference type="ChEBI" id="CHEBI:74480"/>
        <dbReference type="EC" id="2.1.1.33"/>
    </reaction>
</comment>
<evidence type="ECO:0000256" key="3">
    <source>
        <dbReference type="ARBA" id="ARBA00011977"/>
    </source>
</evidence>
<accession>A0ABU1AJ73</accession>
<dbReference type="InterPro" id="IPR029063">
    <property type="entry name" value="SAM-dependent_MTases_sf"/>
</dbReference>
<evidence type="ECO:0000256" key="4">
    <source>
        <dbReference type="ARBA" id="ARBA00022603"/>
    </source>
</evidence>
<proteinExistence type="predicted"/>
<dbReference type="RefSeq" id="WP_308985317.1">
    <property type="nucleotide sequence ID" value="NZ_JARXIC010000015.1"/>
</dbReference>
<organism evidence="8 9">
    <name type="scientific">Thalassobacterium sedimentorum</name>
    <dbReference type="NCBI Taxonomy" id="3041258"/>
    <lineage>
        <taxon>Bacteria</taxon>
        <taxon>Pseudomonadati</taxon>
        <taxon>Verrucomicrobiota</taxon>
        <taxon>Opitutia</taxon>
        <taxon>Puniceicoccales</taxon>
        <taxon>Coraliomargaritaceae</taxon>
        <taxon>Thalassobacterium</taxon>
    </lineage>
</organism>
<keyword evidence="7" id="KW-0819">tRNA processing</keyword>